<dbReference type="PANTHER" id="PTHR15622:SF2">
    <property type="entry name" value="U4_U6 SMALL NUCLEAR RIBONUCLEOPROTEIN PRP4"/>
    <property type="match status" value="1"/>
</dbReference>
<dbReference type="Gene3D" id="2.130.10.10">
    <property type="entry name" value="YVTN repeat-like/Quinoprotein amine dehydrogenase"/>
    <property type="match status" value="2"/>
</dbReference>
<dbReference type="Pfam" id="PF00400">
    <property type="entry name" value="WD40"/>
    <property type="match status" value="4"/>
</dbReference>
<evidence type="ECO:0000256" key="2">
    <source>
        <dbReference type="SAM" id="MobiDB-lite"/>
    </source>
</evidence>
<dbReference type="GO" id="GO:0005509">
    <property type="term" value="F:calcium ion binding"/>
    <property type="evidence" value="ECO:0007669"/>
    <property type="project" value="InterPro"/>
</dbReference>
<dbReference type="PANTHER" id="PTHR15622">
    <property type="entry name" value="WD40 REPEAT PROTEIN"/>
    <property type="match status" value="1"/>
</dbReference>
<dbReference type="SMART" id="SM00320">
    <property type="entry name" value="WD40"/>
    <property type="match status" value="6"/>
</dbReference>
<proteinExistence type="predicted"/>
<feature type="region of interest" description="Disordered" evidence="2">
    <location>
        <begin position="1267"/>
        <end position="1289"/>
    </location>
</feature>
<dbReference type="InterPro" id="IPR001680">
    <property type="entry name" value="WD40_rpt"/>
</dbReference>
<dbReference type="PROSITE" id="PS50082">
    <property type="entry name" value="WD_REPEATS_2"/>
    <property type="match status" value="2"/>
</dbReference>
<sequence length="1318" mass="143225">MGAYVRALLMTFLVVGISLSFMMSAGAVDGDNDGLDDDVDDCPFAWGNSSVVYAGCPDQDGDGNPNFIGTQISDWDDSERALYASDGSSRAVSWAPDSIHLVGGGGSDVNLYTSNGLTIATLFSFPDEYIRSLAFSPDGSLLAAGAYFNDGDNNSQIVVLQMDWGNKSASVVANLSSYHFDDVPSVTWSSNGSYLFTGSGEGELRQFAANNWTMVRNYSFDPGDTVWSIDASPDNRLIAGLAAGGELKVFWTNNGTKYMEFANHTGSHALGVTFSPDGRWLLTGGFDNRVNIYNVTNASHVVGFQDSSRDVYSISFSPDGAFFVVGGGDDEVRIYLSPDNQGNISNYSSIAQFGSFGSGNSRGVRVIEWSPDGDKVAVGQQRGRTTVYILPEGFLRLKGDVTSELMLNRWRSNWLGDGRPLSHGNMTSVQVTQALCNGEDYVANMLHGAPHHIAAPQTNWSVSGLLNCTLTSRELLELPVGRMPASLFVRENGTVRTCLETIGGLSMGQLRWIFSNADHSTLAQTGWAPGMNLGSVVPNDDGDGKREWSDLHASCPTEDLHVTGRWDNRSVPMMMERLLTCSDCQFSEGFYSGSNERFRFEEESRADIILTVSQYDEVLGFTELIAVNSSNEGLWIIPVADNWTHGAADHIAAGGEVVMPSYENSSNGTWPVQDDYMFVINNEQLADRLNLLDWMLTDSAQAQWDDIGFVRMSLLDRVYAWARIGIDMKHLLPDADQDGVWDGEDECPDTLVGWTADEFGCAEYQKDDDGDGIFNDEDDCDDVAGQSFWPLRGCPDSDGDGWMDSIDAFPEESSQWSDLDGDGFGDNSSGFEADECPSVPGVSTQDRFGCPDSDSDGWSDEDGDWTIEDGADEFPLDPKQWVDTDGDGWGDNHSFQLDSDGLRVDVEGDAFPDDPTQWRDADGDGFGDTLGGNNPDDCPSAAGLSFRDRMGCPDRDFDGWSDDADAFPDEVTQWSDGDDDGYGDNWNGASPDECIETPYDERMDVNSKGCGPSERDSDIDGIVDSNDLCPFTPIEDAPWVHPNGCAESETDTDEDGVMNPVDGPNGIFKHEPSQWADSDGDGYGDNSSGVDGDACPNYSGTSIWDRAGCLDQDSDGYSDPDNDWLPSQGADAWATEPTQWSDFDGDGYYDNYGDPAWISSRKPEWPGQYIEGAKYSDACPTEASPFADPPGCPPYGSGAGGPNYDGGSSSSGRLPVGLIAIGVVVVLIICALVGAIVMKQRKPKKTRGQLEQALHVVDTAAGEWADGQRAGEHSPSDPPPWESEGEVGDDGVEWLEWPVDSDRWWFRNEEGNFDEWVE</sequence>
<feature type="transmembrane region" description="Helical" evidence="3">
    <location>
        <begin position="1216"/>
        <end position="1237"/>
    </location>
</feature>
<dbReference type="InterPro" id="IPR028974">
    <property type="entry name" value="TSP_type-3_rpt"/>
</dbReference>
<dbReference type="InterPro" id="IPR036322">
    <property type="entry name" value="WD40_repeat_dom_sf"/>
</dbReference>
<dbReference type="InterPro" id="IPR051983">
    <property type="entry name" value="WSB_SOCS-box_domain"/>
</dbReference>
<accession>A0A075HZ91</accession>
<keyword evidence="3" id="KW-1133">Transmembrane helix</keyword>
<evidence type="ECO:0000256" key="3">
    <source>
        <dbReference type="SAM" id="Phobius"/>
    </source>
</evidence>
<dbReference type="Gene3D" id="4.10.1080.10">
    <property type="entry name" value="TSP type-3 repeat"/>
    <property type="match status" value="3"/>
</dbReference>
<protein>
    <submittedName>
        <fullName evidence="4">WD40 repeat-containing protein</fullName>
    </submittedName>
</protein>
<dbReference type="EMBL" id="KF901129">
    <property type="protein sequence ID" value="AIF19098.1"/>
    <property type="molecule type" value="Genomic_DNA"/>
</dbReference>
<reference evidence="4" key="1">
    <citation type="journal article" date="2014" name="Genome Biol. Evol.">
        <title>Pangenome evidence for extensive interdomain horizontal transfer affecting lineage core and shell genes in uncultured planktonic thaumarchaeota and euryarchaeota.</title>
        <authorList>
            <person name="Deschamps P."/>
            <person name="Zivanovic Y."/>
            <person name="Moreira D."/>
            <person name="Rodriguez-Valera F."/>
            <person name="Lopez-Garcia P."/>
        </authorList>
    </citation>
    <scope>NUCLEOTIDE SEQUENCE</scope>
</reference>
<dbReference type="GO" id="GO:0000209">
    <property type="term" value="P:protein polyubiquitination"/>
    <property type="evidence" value="ECO:0007669"/>
    <property type="project" value="TreeGrafter"/>
</dbReference>
<dbReference type="SUPFAM" id="SSF103647">
    <property type="entry name" value="TSP type-3 repeat"/>
    <property type="match status" value="2"/>
</dbReference>
<organism evidence="4">
    <name type="scientific">uncultured marine group II/III euryarchaeote KM3_85_D06</name>
    <dbReference type="NCBI Taxonomy" id="1456528"/>
    <lineage>
        <taxon>Archaea</taxon>
        <taxon>Methanobacteriati</taxon>
        <taxon>Methanobacteriota</taxon>
        <taxon>environmental samples</taxon>
    </lineage>
</organism>
<keyword evidence="1" id="KW-0833">Ubl conjugation pathway</keyword>
<dbReference type="InterPro" id="IPR015943">
    <property type="entry name" value="WD40/YVTN_repeat-like_dom_sf"/>
</dbReference>
<evidence type="ECO:0000256" key="1">
    <source>
        <dbReference type="ARBA" id="ARBA00022786"/>
    </source>
</evidence>
<evidence type="ECO:0000313" key="4">
    <source>
        <dbReference type="EMBL" id="AIF19098.1"/>
    </source>
</evidence>
<dbReference type="SUPFAM" id="SSF50978">
    <property type="entry name" value="WD40 repeat-like"/>
    <property type="match status" value="1"/>
</dbReference>
<dbReference type="SUPFAM" id="SSF53850">
    <property type="entry name" value="Periplasmic binding protein-like II"/>
    <property type="match status" value="1"/>
</dbReference>
<dbReference type="Gene3D" id="3.40.190.10">
    <property type="entry name" value="Periplasmic binding protein-like II"/>
    <property type="match status" value="1"/>
</dbReference>
<keyword evidence="3" id="KW-0812">Transmembrane</keyword>
<name>A0A075HZ91_9EURY</name>
<keyword evidence="3" id="KW-0472">Membrane</keyword>